<evidence type="ECO:0000256" key="3">
    <source>
        <dbReference type="ARBA" id="ARBA00022692"/>
    </source>
</evidence>
<dbReference type="EMBL" id="JBHLXP010000001">
    <property type="protein sequence ID" value="MFC0048682.1"/>
    <property type="molecule type" value="Genomic_DNA"/>
</dbReference>
<dbReference type="Pfam" id="PF00209">
    <property type="entry name" value="SNF"/>
    <property type="match status" value="2"/>
</dbReference>
<dbReference type="Proteomes" id="UP001589813">
    <property type="component" value="Unassembled WGS sequence"/>
</dbReference>
<feature type="transmembrane region" description="Helical" evidence="7">
    <location>
        <begin position="220"/>
        <end position="248"/>
    </location>
</feature>
<feature type="transmembrane region" description="Helical" evidence="7">
    <location>
        <begin position="435"/>
        <end position="455"/>
    </location>
</feature>
<reference evidence="8 9" key="1">
    <citation type="submission" date="2024-09" db="EMBL/GenBank/DDBJ databases">
        <authorList>
            <person name="Sun Q."/>
            <person name="Mori K."/>
        </authorList>
    </citation>
    <scope>NUCLEOTIDE SEQUENCE [LARGE SCALE GENOMIC DNA]</scope>
    <source>
        <strain evidence="8 9">KCTC 23315</strain>
    </source>
</reference>
<dbReference type="PRINTS" id="PR00176">
    <property type="entry name" value="NANEUSMPORT"/>
</dbReference>
<evidence type="ECO:0000256" key="7">
    <source>
        <dbReference type="SAM" id="Phobius"/>
    </source>
</evidence>
<evidence type="ECO:0000256" key="4">
    <source>
        <dbReference type="ARBA" id="ARBA00022989"/>
    </source>
</evidence>
<dbReference type="InterPro" id="IPR037272">
    <property type="entry name" value="SNS_sf"/>
</dbReference>
<evidence type="ECO:0000256" key="5">
    <source>
        <dbReference type="ARBA" id="ARBA00023136"/>
    </source>
</evidence>
<comment type="caution">
    <text evidence="8">The sequence shown here is derived from an EMBL/GenBank/DDBJ whole genome shotgun (WGS) entry which is preliminary data.</text>
</comment>
<comment type="similarity">
    <text evidence="6">Belongs to the sodium:neurotransmitter symporter (SNF) (TC 2.A.22) family.</text>
</comment>
<evidence type="ECO:0000256" key="6">
    <source>
        <dbReference type="RuleBase" id="RU003732"/>
    </source>
</evidence>
<gene>
    <name evidence="8" type="ORF">ACFFJP_10315</name>
</gene>
<dbReference type="PROSITE" id="PS50267">
    <property type="entry name" value="NA_NEUROTRAN_SYMP_3"/>
    <property type="match status" value="1"/>
</dbReference>
<organism evidence="8 9">
    <name type="scientific">Rheinheimera tilapiae</name>
    <dbReference type="NCBI Taxonomy" id="875043"/>
    <lineage>
        <taxon>Bacteria</taxon>
        <taxon>Pseudomonadati</taxon>
        <taxon>Pseudomonadota</taxon>
        <taxon>Gammaproteobacteria</taxon>
        <taxon>Chromatiales</taxon>
        <taxon>Chromatiaceae</taxon>
        <taxon>Rheinheimera</taxon>
    </lineage>
</organism>
<evidence type="ECO:0000256" key="2">
    <source>
        <dbReference type="ARBA" id="ARBA00022448"/>
    </source>
</evidence>
<feature type="transmembrane region" description="Helical" evidence="7">
    <location>
        <begin position="260"/>
        <end position="281"/>
    </location>
</feature>
<name>A0ABV6BF60_9GAMM</name>
<dbReference type="PANTHER" id="PTHR42948">
    <property type="entry name" value="TRANSPORTER"/>
    <property type="match status" value="1"/>
</dbReference>
<proteinExistence type="inferred from homology"/>
<evidence type="ECO:0000256" key="1">
    <source>
        <dbReference type="ARBA" id="ARBA00004141"/>
    </source>
</evidence>
<keyword evidence="6" id="KW-0769">Symport</keyword>
<sequence length="459" mass="49419">MTTANAAVQPQWSSRLMFIIAATGAAVGLGNIWKFPYIMGQNGGGAFMLMYLLCILLIGIPVLMAEVMIGRRGRQSPGLSVKALAIEAKVNPLWQIAGWMGLVGGFLILSFYSVIAGWAFAYVSKAAQNSFAGQSASDIGAMFGQFSADLSSLLLWTTLVIVLTCVVVARGVKQGLEQVIRWMMPALYLLLIGLAIYAGLTGDFAKALHFMFAPDFSKLSVSGMLIALGHAFFTLSLASGVMITYGAYMPGRVSIARTSIWIALADTSVALIAAMVIYPIVFAHNLDAGQGPGLIFVTLPVAFGQMPGGQLVGTLFFVMLVFAAFTSTIAMIESVVAWLTQAKGFSRVRACVLSGIVLWCLSLLTVFSFSGASWTQWQFHFVGKEVNNLFEIIDHLTSDIMLPLGGLAIAIFAGWKVQQHASREELNTSPVAYSIWLFCIRWFTPVAIVAVFLNLTGVL</sequence>
<keyword evidence="5 7" id="KW-0472">Membrane</keyword>
<feature type="transmembrane region" description="Helical" evidence="7">
    <location>
        <begin position="153"/>
        <end position="172"/>
    </location>
</feature>
<feature type="transmembrane region" description="Helical" evidence="7">
    <location>
        <begin position="12"/>
        <end position="33"/>
    </location>
</feature>
<evidence type="ECO:0000313" key="8">
    <source>
        <dbReference type="EMBL" id="MFC0048682.1"/>
    </source>
</evidence>
<feature type="transmembrane region" description="Helical" evidence="7">
    <location>
        <begin position="179"/>
        <end position="200"/>
    </location>
</feature>
<feature type="transmembrane region" description="Helical" evidence="7">
    <location>
        <begin position="392"/>
        <end position="415"/>
    </location>
</feature>
<keyword evidence="9" id="KW-1185">Reference proteome</keyword>
<evidence type="ECO:0000313" key="9">
    <source>
        <dbReference type="Proteomes" id="UP001589813"/>
    </source>
</evidence>
<dbReference type="NCBIfam" id="NF037979">
    <property type="entry name" value="Na_transp"/>
    <property type="match status" value="1"/>
</dbReference>
<dbReference type="PANTHER" id="PTHR42948:SF1">
    <property type="entry name" value="TRANSPORTER"/>
    <property type="match status" value="1"/>
</dbReference>
<keyword evidence="3 6" id="KW-0812">Transmembrane</keyword>
<feature type="transmembrane region" description="Helical" evidence="7">
    <location>
        <begin position="45"/>
        <end position="65"/>
    </location>
</feature>
<keyword evidence="2 6" id="KW-0813">Transport</keyword>
<dbReference type="RefSeq" id="WP_377243093.1">
    <property type="nucleotide sequence ID" value="NZ_JBHLXP010000001.1"/>
</dbReference>
<dbReference type="InterPro" id="IPR000175">
    <property type="entry name" value="Na/ntran_symport"/>
</dbReference>
<keyword evidence="4 7" id="KW-1133">Transmembrane helix</keyword>
<feature type="transmembrane region" description="Helical" evidence="7">
    <location>
        <begin position="315"/>
        <end position="339"/>
    </location>
</feature>
<accession>A0ABV6BF60</accession>
<dbReference type="PROSITE" id="PS00610">
    <property type="entry name" value="NA_NEUROTRAN_SYMP_1"/>
    <property type="match status" value="1"/>
</dbReference>
<dbReference type="SUPFAM" id="SSF161070">
    <property type="entry name" value="SNF-like"/>
    <property type="match status" value="1"/>
</dbReference>
<feature type="transmembrane region" description="Helical" evidence="7">
    <location>
        <begin position="99"/>
        <end position="121"/>
    </location>
</feature>
<dbReference type="InterPro" id="IPR047218">
    <property type="entry name" value="YocR/YhdH-like"/>
</dbReference>
<comment type="subcellular location">
    <subcellularLocation>
        <location evidence="1">Membrane</location>
        <topology evidence="1">Multi-pass membrane protein</topology>
    </subcellularLocation>
</comment>
<feature type="transmembrane region" description="Helical" evidence="7">
    <location>
        <begin position="351"/>
        <end position="372"/>
    </location>
</feature>
<dbReference type="CDD" id="cd10336">
    <property type="entry name" value="SLC6sbd_Tyt1-Like"/>
    <property type="match status" value="1"/>
</dbReference>
<protein>
    <recommendedName>
        <fullName evidence="6">Transporter</fullName>
    </recommendedName>
</protein>